<dbReference type="RefSeq" id="XP_009854756.1">
    <property type="nucleotide sequence ID" value="XM_009856454.1"/>
</dbReference>
<dbReference type="VEuPathDB" id="FungiDB:NEUTE1DRAFT_149046"/>
<reference evidence="4" key="1">
    <citation type="journal article" date="2011" name="Genetics">
        <title>Massive changes in genome architecture accompany the transition to self-fertility in the filamentous fungus Neurospora tetrasperma.</title>
        <authorList>
            <person name="Ellison C.E."/>
            <person name="Stajich J.E."/>
            <person name="Jacobson D.J."/>
            <person name="Natvig D.O."/>
            <person name="Lapidus A."/>
            <person name="Foster B."/>
            <person name="Aerts A."/>
            <person name="Riley R."/>
            <person name="Lindquist E.A."/>
            <person name="Grigoriev I.V."/>
            <person name="Taylor J.W."/>
        </authorList>
    </citation>
    <scope>NUCLEOTIDE SEQUENCE [LARGE SCALE GENOMIC DNA]</scope>
    <source>
        <strain evidence="4">FGSC 2508 / P0657</strain>
    </source>
</reference>
<gene>
    <name evidence="3" type="ORF">NEUTE1DRAFT_149046</name>
</gene>
<dbReference type="GeneID" id="20827039"/>
<name>F8MW05_NEUT8</name>
<feature type="region of interest" description="Disordered" evidence="1">
    <location>
        <begin position="243"/>
        <end position="352"/>
    </location>
</feature>
<keyword evidence="4" id="KW-1185">Reference proteome</keyword>
<feature type="domain" description="DUF7587" evidence="2">
    <location>
        <begin position="23"/>
        <end position="152"/>
    </location>
</feature>
<dbReference type="OrthoDB" id="4559664at2759"/>
<dbReference type="KEGG" id="nte:NEUTE1DRAFT149046"/>
<protein>
    <recommendedName>
        <fullName evidence="2">DUF7587 domain-containing protein</fullName>
    </recommendedName>
</protein>
<feature type="compositionally biased region" description="Basic and acidic residues" evidence="1">
    <location>
        <begin position="273"/>
        <end position="289"/>
    </location>
</feature>
<feature type="region of interest" description="Disordered" evidence="1">
    <location>
        <begin position="183"/>
        <end position="204"/>
    </location>
</feature>
<feature type="compositionally biased region" description="Low complexity" evidence="1">
    <location>
        <begin position="301"/>
        <end position="311"/>
    </location>
</feature>
<dbReference type="HOGENOM" id="CLU_691107_0_0_1"/>
<evidence type="ECO:0000259" key="2">
    <source>
        <dbReference type="Pfam" id="PF24494"/>
    </source>
</evidence>
<dbReference type="EMBL" id="GL891307">
    <property type="protein sequence ID" value="EGO54853.1"/>
    <property type="molecule type" value="Genomic_DNA"/>
</dbReference>
<evidence type="ECO:0000256" key="1">
    <source>
        <dbReference type="SAM" id="MobiDB-lite"/>
    </source>
</evidence>
<organism evidence="3 4">
    <name type="scientific">Neurospora tetrasperma (strain FGSC 2508 / ATCC MYA-4615 / P0657)</name>
    <dbReference type="NCBI Taxonomy" id="510951"/>
    <lineage>
        <taxon>Eukaryota</taxon>
        <taxon>Fungi</taxon>
        <taxon>Dikarya</taxon>
        <taxon>Ascomycota</taxon>
        <taxon>Pezizomycotina</taxon>
        <taxon>Sordariomycetes</taxon>
        <taxon>Sordariomycetidae</taxon>
        <taxon>Sordariales</taxon>
        <taxon>Sordariaceae</taxon>
        <taxon>Neurospora</taxon>
    </lineage>
</organism>
<dbReference type="Proteomes" id="UP000008065">
    <property type="component" value="Unassembled WGS sequence"/>
</dbReference>
<proteinExistence type="predicted"/>
<dbReference type="InterPro" id="IPR056009">
    <property type="entry name" value="DUF7587"/>
</dbReference>
<dbReference type="PANTHER" id="PTHR40781">
    <property type="match status" value="1"/>
</dbReference>
<evidence type="ECO:0000313" key="4">
    <source>
        <dbReference type="Proteomes" id="UP000008065"/>
    </source>
</evidence>
<dbReference type="Pfam" id="PF24494">
    <property type="entry name" value="DUF7587"/>
    <property type="match status" value="1"/>
</dbReference>
<evidence type="ECO:0000313" key="3">
    <source>
        <dbReference type="EMBL" id="EGO54853.1"/>
    </source>
</evidence>
<accession>F8MW05</accession>
<dbReference type="PANTHER" id="PTHR40781:SF1">
    <property type="match status" value="1"/>
</dbReference>
<sequence>MSQPFWHTVPSPEDTEPIPNLKLPPKLWHVQHFQSRSINLKDGGFQARNPFLDIRTCDALKMAAGRHFRWGTRDWDSCFLSAFDDQVHADNWAKLWCLEKPVLVYELDTAKLPAGTTLFQSTALCRSLDIRHPWMEDEWIFYQQIPASCIARRYYPWSNYERIFQSPINLTVLAEVLVGAKWLPPRNTDGPRPPSPAETEEDQDDLDALTGRMNGLELENDASISEGDACEDDESIQEAVKINPADDAPNGIASAPEEDVDANPIVCAPNHSDSIRQEGTDSRLTDDTPKTNNAATEDTDPTPTLDTPSTPEMGTDTQLSGETIVAEDSTQGEEVINSVSKDDSSRANSGGPFQQKIICQVNKEISGTKSSFSVMVQFEIRAAEVV</sequence>
<dbReference type="AlphaFoldDB" id="F8MW05"/>